<dbReference type="OrthoDB" id="6105938at2759"/>
<keyword evidence="4 6" id="KW-0863">Zinc-finger</keyword>
<keyword evidence="5" id="KW-0862">Zinc</keyword>
<evidence type="ECO:0000259" key="9">
    <source>
        <dbReference type="PROSITE" id="PS50089"/>
    </source>
</evidence>
<dbReference type="InterPro" id="IPR001841">
    <property type="entry name" value="Znf_RING"/>
</dbReference>
<dbReference type="SMART" id="SM00240">
    <property type="entry name" value="FHA"/>
    <property type="match status" value="1"/>
</dbReference>
<comment type="caution">
    <text evidence="10">The sequence shown here is derived from an EMBL/GenBank/DDBJ whole genome shotgun (WGS) entry which is preliminary data.</text>
</comment>
<dbReference type="SUPFAM" id="SSF57850">
    <property type="entry name" value="RING/U-box"/>
    <property type="match status" value="1"/>
</dbReference>
<dbReference type="PROSITE" id="PS50089">
    <property type="entry name" value="ZF_RING_2"/>
    <property type="match status" value="1"/>
</dbReference>
<evidence type="ECO:0000313" key="11">
    <source>
        <dbReference type="Proteomes" id="UP000541610"/>
    </source>
</evidence>
<evidence type="ECO:0000256" key="1">
    <source>
        <dbReference type="ARBA" id="ARBA00005797"/>
    </source>
</evidence>
<comment type="similarity">
    <text evidence="1">Belongs to the CHFR family.</text>
</comment>
<dbReference type="SMART" id="SM00184">
    <property type="entry name" value="RING"/>
    <property type="match status" value="1"/>
</dbReference>
<evidence type="ECO:0000256" key="2">
    <source>
        <dbReference type="ARBA" id="ARBA00017908"/>
    </source>
</evidence>
<evidence type="ECO:0000256" key="5">
    <source>
        <dbReference type="ARBA" id="ARBA00022833"/>
    </source>
</evidence>
<organism evidence="10 11">
    <name type="scientific">Perkinsus olseni</name>
    <name type="common">Perkinsus atlanticus</name>
    <dbReference type="NCBI Taxonomy" id="32597"/>
    <lineage>
        <taxon>Eukaryota</taxon>
        <taxon>Sar</taxon>
        <taxon>Alveolata</taxon>
        <taxon>Perkinsozoa</taxon>
        <taxon>Perkinsea</taxon>
        <taxon>Perkinsida</taxon>
        <taxon>Perkinsidae</taxon>
        <taxon>Perkinsus</taxon>
    </lineage>
</organism>
<dbReference type="Pfam" id="PF00097">
    <property type="entry name" value="zf-C3HC4"/>
    <property type="match status" value="1"/>
</dbReference>
<dbReference type="InterPro" id="IPR013083">
    <property type="entry name" value="Znf_RING/FYVE/PHD"/>
</dbReference>
<dbReference type="AlphaFoldDB" id="A0A7J6P873"/>
<dbReference type="InterPro" id="IPR000253">
    <property type="entry name" value="FHA_dom"/>
</dbReference>
<accession>A0A7J6P873</accession>
<evidence type="ECO:0000256" key="7">
    <source>
        <dbReference type="SAM" id="MobiDB-lite"/>
    </source>
</evidence>
<dbReference type="InterPro" id="IPR017907">
    <property type="entry name" value="Znf_RING_CS"/>
</dbReference>
<sequence length="802" mass="90660">MPSRLVSTHTVLKPVVQLSYRLLQYFPRLRDFLAYLARLVLLVCGEGATKPEMEADIQPQQQASLRHIDEFVGGLQCAGELIDLELYPDVKEVSESMAAFHAVRRHMPSLSIKMNQKDVGCIVVGDGSTPRTAALFAYRTSWKIWSIDPQLNAHKYEGKINHLNLLDKKIEDCHLSNEDVKAWVIVCVHAHLRSLQDAVDCCIAPGKPGKLALVVAMPCCNNYSTMLLDSEKNDLGPMEEYKDWGVLSPHRVVRVWMAADGVQSIRSVQDESVKSTGARSKGGSVRAQRSRKRREQQQQQLLEAAHSTQCTESCIAHLMKLGESRLHEEGQSATPEIVHLKAAPDGTVRAIVGRSAELCDISLDSSRYRGMLSRRHAFMEMADDGQWFITDLKGQNGTIINGLIMEPERRHALRDGDVITFGRKICSKEFEYKFRVGPLVLRRVEPPRVQRSQDPLAESPERERPSTAGSSQATSRKRTRSPRSRSIKAKKPKRTVITLDSDTEDEAHSSELERQLDAMRQENERLKERLKSVSASPITPGKERVDESCKAQPTPVEKAKGRLFADLECIICRDLMVSPATLECSHSFCFKCIEEWLTAGNFRCPICRVDITRSPTKTLQLQQVLSTAIETHGDESEQIDYAARTKEHKVWEQRRQLDRTKLEDSIGSACQQGQQFLDIASRWSTDDRDRFQTGVSRHLSDAREVYCETTGLTKAWIQQAHRDQLDIAMRNLKIDLGGEAEDLPKPADLIRRRLLMFIRYCPWFRLNRSAGCGIFLEPRGMHMHAKQTKSGIQGKITQCDPC</sequence>
<gene>
    <name evidence="10" type="ORF">FOZ60_013821</name>
</gene>
<dbReference type="PROSITE" id="PS50006">
    <property type="entry name" value="FHA_DOMAIN"/>
    <property type="match status" value="1"/>
</dbReference>
<feature type="compositionally biased region" description="Basic residues" evidence="7">
    <location>
        <begin position="475"/>
        <end position="494"/>
    </location>
</feature>
<dbReference type="InterPro" id="IPR008984">
    <property type="entry name" value="SMAD_FHA_dom_sf"/>
</dbReference>
<name>A0A7J6P873_PEROL</name>
<feature type="domain" description="FHA" evidence="8">
    <location>
        <begin position="350"/>
        <end position="405"/>
    </location>
</feature>
<dbReference type="PROSITE" id="PS00518">
    <property type="entry name" value="ZF_RING_1"/>
    <property type="match status" value="1"/>
</dbReference>
<feature type="domain" description="RING-type" evidence="9">
    <location>
        <begin position="569"/>
        <end position="608"/>
    </location>
</feature>
<feature type="region of interest" description="Disordered" evidence="7">
    <location>
        <begin position="268"/>
        <end position="300"/>
    </location>
</feature>
<dbReference type="EMBL" id="JABANP010000063">
    <property type="protein sequence ID" value="KAF4692289.1"/>
    <property type="molecule type" value="Genomic_DNA"/>
</dbReference>
<evidence type="ECO:0000256" key="3">
    <source>
        <dbReference type="ARBA" id="ARBA00022723"/>
    </source>
</evidence>
<protein>
    <recommendedName>
        <fullName evidence="2">E3 ubiquitin-protein ligase CHFR</fullName>
    </recommendedName>
</protein>
<keyword evidence="3" id="KW-0479">Metal-binding</keyword>
<reference evidence="10 11" key="1">
    <citation type="submission" date="2020-04" db="EMBL/GenBank/DDBJ databases">
        <title>Perkinsus olseni comparative genomics.</title>
        <authorList>
            <person name="Bogema D.R."/>
        </authorList>
    </citation>
    <scope>NUCLEOTIDE SEQUENCE [LARGE SCALE GENOMIC DNA]</scope>
    <source>
        <strain evidence="10">00978-12</strain>
    </source>
</reference>
<dbReference type="PANTHER" id="PTHR23327">
    <property type="entry name" value="RING FINGER PROTEIN 127"/>
    <property type="match status" value="1"/>
</dbReference>
<evidence type="ECO:0000313" key="10">
    <source>
        <dbReference type="EMBL" id="KAF4692289.1"/>
    </source>
</evidence>
<evidence type="ECO:0000256" key="4">
    <source>
        <dbReference type="ARBA" id="ARBA00022771"/>
    </source>
</evidence>
<evidence type="ECO:0000256" key="6">
    <source>
        <dbReference type="PROSITE-ProRule" id="PRU00175"/>
    </source>
</evidence>
<proteinExistence type="inferred from homology"/>
<dbReference type="InterPro" id="IPR018957">
    <property type="entry name" value="Znf_C3HC4_RING-type"/>
</dbReference>
<dbReference type="GO" id="GO:0008270">
    <property type="term" value="F:zinc ion binding"/>
    <property type="evidence" value="ECO:0007669"/>
    <property type="project" value="UniProtKB-KW"/>
</dbReference>
<feature type="region of interest" description="Disordered" evidence="7">
    <location>
        <begin position="447"/>
        <end position="514"/>
    </location>
</feature>
<dbReference type="Pfam" id="PF00498">
    <property type="entry name" value="FHA"/>
    <property type="match status" value="1"/>
</dbReference>
<dbReference type="SUPFAM" id="SSF49879">
    <property type="entry name" value="SMAD/FHA domain"/>
    <property type="match status" value="1"/>
</dbReference>
<dbReference type="Gene3D" id="3.30.40.10">
    <property type="entry name" value="Zinc/RING finger domain, C3HC4 (zinc finger)"/>
    <property type="match status" value="1"/>
</dbReference>
<dbReference type="Proteomes" id="UP000541610">
    <property type="component" value="Unassembled WGS sequence"/>
</dbReference>
<dbReference type="Gene3D" id="2.60.200.20">
    <property type="match status" value="1"/>
</dbReference>
<evidence type="ECO:0000259" key="8">
    <source>
        <dbReference type="PROSITE" id="PS50006"/>
    </source>
</evidence>